<dbReference type="CDD" id="cd00200">
    <property type="entry name" value="WD40"/>
    <property type="match status" value="1"/>
</dbReference>
<feature type="region of interest" description="Disordered" evidence="5">
    <location>
        <begin position="33"/>
        <end position="60"/>
    </location>
</feature>
<dbReference type="PROSITE" id="PS50082">
    <property type="entry name" value="WD_REPEATS_2"/>
    <property type="match status" value="4"/>
</dbReference>
<evidence type="ECO:0000256" key="5">
    <source>
        <dbReference type="SAM" id="MobiDB-lite"/>
    </source>
</evidence>
<feature type="repeat" description="WD" evidence="4">
    <location>
        <begin position="63"/>
        <end position="102"/>
    </location>
</feature>
<dbReference type="SUPFAM" id="SSF50978">
    <property type="entry name" value="WD40 repeat-like"/>
    <property type="match status" value="1"/>
</dbReference>
<dbReference type="Gene3D" id="2.130.10.10">
    <property type="entry name" value="YVTN repeat-like/Quinoprotein amine dehydrogenase"/>
    <property type="match status" value="2"/>
</dbReference>
<dbReference type="InterPro" id="IPR036322">
    <property type="entry name" value="WD40_repeat_dom_sf"/>
</dbReference>
<feature type="repeat" description="WD" evidence="4">
    <location>
        <begin position="138"/>
        <end position="160"/>
    </location>
</feature>
<dbReference type="PANTHER" id="PTHR19872:SF9">
    <property type="entry name" value="UBIQUITIN-BINDING SDF UBIQUITIN LIGASE COMPLEX SUBUNIT"/>
    <property type="match status" value="1"/>
</dbReference>
<dbReference type="PANTHER" id="PTHR19872">
    <property type="entry name" value="UBIQUITIN LIGASE SPECIFICITY FACTOR/HREP PROTEIN"/>
    <property type="match status" value="1"/>
</dbReference>
<reference evidence="7" key="1">
    <citation type="journal article" date="2018" name="Nat. Microbiol.">
        <title>Leveraging single-cell genomics to expand the fungal tree of life.</title>
        <authorList>
            <person name="Ahrendt S.R."/>
            <person name="Quandt C.A."/>
            <person name="Ciobanu D."/>
            <person name="Clum A."/>
            <person name="Salamov A."/>
            <person name="Andreopoulos B."/>
            <person name="Cheng J.F."/>
            <person name="Woyke T."/>
            <person name="Pelin A."/>
            <person name="Henrissat B."/>
            <person name="Reynolds N.K."/>
            <person name="Benny G.L."/>
            <person name="Smith M.E."/>
            <person name="James T.Y."/>
            <person name="Grigoriev I.V."/>
        </authorList>
    </citation>
    <scope>NUCLEOTIDE SEQUENCE [LARGE SCALE GENOMIC DNA]</scope>
    <source>
        <strain evidence="7">RSA 1356</strain>
    </source>
</reference>
<dbReference type="InterPro" id="IPR001680">
    <property type="entry name" value="WD40_rpt"/>
</dbReference>
<dbReference type="Proteomes" id="UP000271241">
    <property type="component" value="Unassembled WGS sequence"/>
</dbReference>
<organism evidence="6 7">
    <name type="scientific">Thamnocephalis sphaerospora</name>
    <dbReference type="NCBI Taxonomy" id="78915"/>
    <lineage>
        <taxon>Eukaryota</taxon>
        <taxon>Fungi</taxon>
        <taxon>Fungi incertae sedis</taxon>
        <taxon>Zoopagomycota</taxon>
        <taxon>Zoopagomycotina</taxon>
        <taxon>Zoopagomycetes</taxon>
        <taxon>Zoopagales</taxon>
        <taxon>Sigmoideomycetaceae</taxon>
        <taxon>Thamnocephalis</taxon>
    </lineage>
</organism>
<dbReference type="AlphaFoldDB" id="A0A4P9XQL4"/>
<protein>
    <submittedName>
        <fullName evidence="6">WD40-repeat-containing domain protein</fullName>
    </submittedName>
</protein>
<dbReference type="STRING" id="78915.A0A4P9XQL4"/>
<dbReference type="InterPro" id="IPR020472">
    <property type="entry name" value="WD40_PAC1"/>
</dbReference>
<keyword evidence="1 4" id="KW-0853">WD repeat</keyword>
<dbReference type="InterPro" id="IPR015943">
    <property type="entry name" value="WD40/YVTN_repeat-like_dom_sf"/>
</dbReference>
<dbReference type="PRINTS" id="PR00320">
    <property type="entry name" value="GPROTEINBRPT"/>
</dbReference>
<keyword evidence="2" id="KW-0677">Repeat</keyword>
<evidence type="ECO:0000313" key="7">
    <source>
        <dbReference type="Proteomes" id="UP000271241"/>
    </source>
</evidence>
<evidence type="ECO:0000313" key="6">
    <source>
        <dbReference type="EMBL" id="RKP08336.1"/>
    </source>
</evidence>
<evidence type="ECO:0000256" key="2">
    <source>
        <dbReference type="ARBA" id="ARBA00022737"/>
    </source>
</evidence>
<feature type="repeat" description="WD" evidence="4">
    <location>
        <begin position="239"/>
        <end position="270"/>
    </location>
</feature>
<accession>A0A4P9XQL4</accession>
<gene>
    <name evidence="6" type="ORF">THASP1DRAFT_15811</name>
</gene>
<proteinExistence type="predicted"/>
<evidence type="ECO:0000256" key="1">
    <source>
        <dbReference type="ARBA" id="ARBA00022574"/>
    </source>
</evidence>
<feature type="repeat" description="WD" evidence="4">
    <location>
        <begin position="161"/>
        <end position="200"/>
    </location>
</feature>
<dbReference type="OrthoDB" id="496at2759"/>
<name>A0A4P9XQL4_9FUNG</name>
<feature type="non-terminal residue" evidence="6">
    <location>
        <position position="1"/>
    </location>
</feature>
<keyword evidence="3" id="KW-0833">Ubl conjugation pathway</keyword>
<dbReference type="PROSITE" id="PS50294">
    <property type="entry name" value="WD_REPEATS_REGION"/>
    <property type="match status" value="3"/>
</dbReference>
<dbReference type="EMBL" id="KZ992612">
    <property type="protein sequence ID" value="RKP08336.1"/>
    <property type="molecule type" value="Genomic_DNA"/>
</dbReference>
<evidence type="ECO:0000256" key="4">
    <source>
        <dbReference type="PROSITE-ProRule" id="PRU00221"/>
    </source>
</evidence>
<dbReference type="InterPro" id="IPR019775">
    <property type="entry name" value="WD40_repeat_CS"/>
</dbReference>
<dbReference type="InterPro" id="IPR051075">
    <property type="entry name" value="SCF_subunit_WD-repeat"/>
</dbReference>
<keyword evidence="7" id="KW-1185">Reference proteome</keyword>
<dbReference type="SMART" id="SM00320">
    <property type="entry name" value="WD40"/>
    <property type="match status" value="5"/>
</dbReference>
<dbReference type="PROSITE" id="PS00678">
    <property type="entry name" value="WD_REPEATS_1"/>
    <property type="match status" value="1"/>
</dbReference>
<dbReference type="Pfam" id="PF00400">
    <property type="entry name" value="WD40"/>
    <property type="match status" value="4"/>
</dbReference>
<evidence type="ECO:0000256" key="3">
    <source>
        <dbReference type="ARBA" id="ARBA00022786"/>
    </source>
</evidence>
<sequence>GYIHCLQLEGDRLVTGSHDCTIRHWNLSQLTDVEEKPRPRRRNRRTSADKQAADVEQTASNTLTGHVGAITCLHFNDNWLVSGSADRTMRQWDLNTETCVLHMDAWWAAHGARPPPSSEYALTGSGFVGALQSWQFALCSGTADGVIRMWDLRTGQPHRALTGHTGAINCLQFDQHNVVSGGQDGTVRIWDLRTGETFDTVHFDRPVTALQFDDVKILCAAGDNEVKIYNRASFQLGAFQAHREPVRCVRFAGRRVVTGGSDDVVKVWRM</sequence>